<dbReference type="PANTHER" id="PTHR43301:SF3">
    <property type="entry name" value="ARABINAN ENDO-1,5-ALPHA-L-ARABINOSIDASE A-RELATED"/>
    <property type="match status" value="1"/>
</dbReference>
<dbReference type="Pfam" id="PF04616">
    <property type="entry name" value="Glyco_hydro_43"/>
    <property type="match status" value="1"/>
</dbReference>
<dbReference type="STRING" id="1448308.A0A2T2NZ74"/>
<evidence type="ECO:0000256" key="9">
    <source>
        <dbReference type="PIRSR" id="PIRSR606710-2"/>
    </source>
</evidence>
<dbReference type="AlphaFoldDB" id="A0A2T2NZ74"/>
<dbReference type="InterPro" id="IPR016840">
    <property type="entry name" value="Glyco_hydro_43_endo_a_Ara-ase"/>
</dbReference>
<dbReference type="EMBL" id="KZ678131">
    <property type="protein sequence ID" value="PSN70725.1"/>
    <property type="molecule type" value="Genomic_DNA"/>
</dbReference>
<evidence type="ECO:0000256" key="6">
    <source>
        <dbReference type="ARBA" id="ARBA00023295"/>
    </source>
</evidence>
<sequence>YPNPEISTGNNSGIHDPSIIKKDGTYYRFSTGGNIAIATAPTIAGPWEYKGALLHKGTSIIVVEGQDIWAPDVSKIGDTYYAYYSVSVIGSQESQTGVATSKTLEPGSWTDRGSLNIPKSKKYNLIDPHVFDNGDADFVYFTFGSYWQGVFQTTLPRDSLTRFPGTPLENIISNTTTNAQVLEGAFTYQNGGFFYVFFSAGACCNIPPNLVPPGDEYRVAVCRSTSVRGPFVDAEGKDCLTQNGGTVILGSHDDVYAPGGQGVIDDGDKGPVLFYHYVK</sequence>
<keyword evidence="5" id="KW-0378">Hydrolase</keyword>
<evidence type="ECO:0000313" key="11">
    <source>
        <dbReference type="Proteomes" id="UP000240883"/>
    </source>
</evidence>
<dbReference type="OrthoDB" id="195678at2759"/>
<protein>
    <recommendedName>
        <fullName evidence="4">arabinan endo-1,5-alpha-L-arabinosidase</fullName>
        <ecNumber evidence="4">3.2.1.99</ecNumber>
    </recommendedName>
    <alternativeName>
        <fullName evidence="7">Endo-1,5-alpha-L-arabinanase A</fullName>
    </alternativeName>
</protein>
<evidence type="ECO:0000256" key="8">
    <source>
        <dbReference type="PIRSR" id="PIRSR606710-1"/>
    </source>
</evidence>
<dbReference type="GO" id="GO:0031222">
    <property type="term" value="P:arabinan catabolic process"/>
    <property type="evidence" value="ECO:0007669"/>
    <property type="project" value="UniProtKB-UniPathway"/>
</dbReference>
<evidence type="ECO:0000256" key="3">
    <source>
        <dbReference type="ARBA" id="ARBA00009865"/>
    </source>
</evidence>
<dbReference type="Gene3D" id="2.115.10.20">
    <property type="entry name" value="Glycosyl hydrolase domain, family 43"/>
    <property type="match status" value="1"/>
</dbReference>
<keyword evidence="6" id="KW-0326">Glycosidase</keyword>
<reference evidence="10 11" key="1">
    <citation type="journal article" date="2018" name="Front. Microbiol.">
        <title>Genome-Wide Analysis of Corynespora cassiicola Leaf Fall Disease Putative Effectors.</title>
        <authorList>
            <person name="Lopez D."/>
            <person name="Ribeiro S."/>
            <person name="Label P."/>
            <person name="Fumanal B."/>
            <person name="Venisse J.S."/>
            <person name="Kohler A."/>
            <person name="de Oliveira R.R."/>
            <person name="Labutti K."/>
            <person name="Lipzen A."/>
            <person name="Lail K."/>
            <person name="Bauer D."/>
            <person name="Ohm R.A."/>
            <person name="Barry K.W."/>
            <person name="Spatafora J."/>
            <person name="Grigoriev I.V."/>
            <person name="Martin F.M."/>
            <person name="Pujade-Renaud V."/>
        </authorList>
    </citation>
    <scope>NUCLEOTIDE SEQUENCE [LARGE SCALE GENOMIC DNA]</scope>
    <source>
        <strain evidence="10 11">Philippines</strain>
    </source>
</reference>
<comment type="catalytic activity">
    <reaction evidence="1">
        <text>Endohydrolysis of (1-&gt;5)-alpha-arabinofuranosidic linkages in (1-&gt;5)-arabinans.</text>
        <dbReference type="EC" id="3.2.1.99"/>
    </reaction>
</comment>
<evidence type="ECO:0000256" key="1">
    <source>
        <dbReference type="ARBA" id="ARBA00000375"/>
    </source>
</evidence>
<feature type="non-terminal residue" evidence="10">
    <location>
        <position position="1"/>
    </location>
</feature>
<dbReference type="CDD" id="cd18831">
    <property type="entry name" value="GH43_AnAbnA-like"/>
    <property type="match status" value="1"/>
</dbReference>
<comment type="pathway">
    <text evidence="2">Glycan metabolism; L-arabinan degradation.</text>
</comment>
<organism evidence="10 11">
    <name type="scientific">Corynespora cassiicola Philippines</name>
    <dbReference type="NCBI Taxonomy" id="1448308"/>
    <lineage>
        <taxon>Eukaryota</taxon>
        <taxon>Fungi</taxon>
        <taxon>Dikarya</taxon>
        <taxon>Ascomycota</taxon>
        <taxon>Pezizomycotina</taxon>
        <taxon>Dothideomycetes</taxon>
        <taxon>Pleosporomycetidae</taxon>
        <taxon>Pleosporales</taxon>
        <taxon>Corynesporascaceae</taxon>
        <taxon>Corynespora</taxon>
    </lineage>
</organism>
<dbReference type="PANTHER" id="PTHR43301">
    <property type="entry name" value="ARABINAN ENDO-1,5-ALPHA-L-ARABINOSIDASE"/>
    <property type="match status" value="1"/>
</dbReference>
<evidence type="ECO:0000256" key="4">
    <source>
        <dbReference type="ARBA" id="ARBA00012586"/>
    </source>
</evidence>
<gene>
    <name evidence="10" type="ORF">BS50DRAFT_464040</name>
</gene>
<dbReference type="EC" id="3.2.1.99" evidence="4"/>
<proteinExistence type="inferred from homology"/>
<dbReference type="SUPFAM" id="SSF75005">
    <property type="entry name" value="Arabinanase/levansucrase/invertase"/>
    <property type="match status" value="1"/>
</dbReference>
<dbReference type="GO" id="GO:0046558">
    <property type="term" value="F:arabinan endo-1,5-alpha-L-arabinosidase activity"/>
    <property type="evidence" value="ECO:0007669"/>
    <property type="project" value="UniProtKB-EC"/>
</dbReference>
<dbReference type="PIRSF" id="PIRSF026534">
    <property type="entry name" value="Endo_alpha-L-arabinosidase"/>
    <property type="match status" value="1"/>
</dbReference>
<evidence type="ECO:0000313" key="10">
    <source>
        <dbReference type="EMBL" id="PSN70725.1"/>
    </source>
</evidence>
<keyword evidence="11" id="KW-1185">Reference proteome</keyword>
<dbReference type="InterPro" id="IPR006710">
    <property type="entry name" value="Glyco_hydro_43"/>
</dbReference>
<accession>A0A2T2NZ74</accession>
<feature type="active site" description="Proton donor" evidence="8">
    <location>
        <position position="183"/>
    </location>
</feature>
<evidence type="ECO:0000256" key="2">
    <source>
        <dbReference type="ARBA" id="ARBA00004834"/>
    </source>
</evidence>
<evidence type="ECO:0000256" key="5">
    <source>
        <dbReference type="ARBA" id="ARBA00022801"/>
    </source>
</evidence>
<feature type="site" description="Important for catalytic activity, responsible for pKa modulation of the active site Glu and correct orientation of both the proton donor and substrate" evidence="9">
    <location>
        <position position="127"/>
    </location>
</feature>
<name>A0A2T2NZ74_CORCC</name>
<feature type="non-terminal residue" evidence="10">
    <location>
        <position position="279"/>
    </location>
</feature>
<dbReference type="InterPro" id="IPR050727">
    <property type="entry name" value="GH43_arabinanases"/>
</dbReference>
<evidence type="ECO:0000256" key="7">
    <source>
        <dbReference type="ARBA" id="ARBA00042202"/>
    </source>
</evidence>
<feature type="active site" description="Proton acceptor" evidence="8">
    <location>
        <position position="16"/>
    </location>
</feature>
<dbReference type="InterPro" id="IPR023296">
    <property type="entry name" value="Glyco_hydro_beta-prop_sf"/>
</dbReference>
<comment type="similarity">
    <text evidence="3">Belongs to the glycosyl hydrolase 43 family.</text>
</comment>
<dbReference type="Proteomes" id="UP000240883">
    <property type="component" value="Unassembled WGS sequence"/>
</dbReference>
<dbReference type="UniPathway" id="UPA00667"/>